<evidence type="ECO:0000256" key="1">
    <source>
        <dbReference type="ARBA" id="ARBA00022553"/>
    </source>
</evidence>
<evidence type="ECO:0000313" key="12">
    <source>
        <dbReference type="Proteomes" id="UP000615455"/>
    </source>
</evidence>
<dbReference type="PANTHER" id="PTHR48111:SF22">
    <property type="entry name" value="REGULATOR OF RPOS"/>
    <property type="match status" value="1"/>
</dbReference>
<gene>
    <name evidence="11" type="primary">ykoG</name>
    <name evidence="11" type="ORF">GCM10008018_27830</name>
</gene>
<dbReference type="Pfam" id="PF00072">
    <property type="entry name" value="Response_reg"/>
    <property type="match status" value="1"/>
</dbReference>
<keyword evidence="4 7" id="KW-0238">DNA-binding</keyword>
<evidence type="ECO:0000256" key="7">
    <source>
        <dbReference type="PROSITE-ProRule" id="PRU01091"/>
    </source>
</evidence>
<dbReference type="Pfam" id="PF00486">
    <property type="entry name" value="Trans_reg_C"/>
    <property type="match status" value="1"/>
</dbReference>
<dbReference type="InterPro" id="IPR039420">
    <property type="entry name" value="WalR-like"/>
</dbReference>
<organism evidence="11 12">
    <name type="scientific">Paenibacillus marchantiophytorum</name>
    <dbReference type="NCBI Taxonomy" id="1619310"/>
    <lineage>
        <taxon>Bacteria</taxon>
        <taxon>Bacillati</taxon>
        <taxon>Bacillota</taxon>
        <taxon>Bacilli</taxon>
        <taxon>Bacillales</taxon>
        <taxon>Paenibacillaceae</taxon>
        <taxon>Paenibacillus</taxon>
    </lineage>
</organism>
<dbReference type="InterPro" id="IPR036388">
    <property type="entry name" value="WH-like_DNA-bd_sf"/>
</dbReference>
<evidence type="ECO:0000256" key="4">
    <source>
        <dbReference type="ARBA" id="ARBA00023125"/>
    </source>
</evidence>
<sequence>MLIEDEERIARVLQLELEHEGYEVHTRSDGRSGLTAALNESDWELILLDVMLPELSGLEVLRRIRQVNPTLPIILLTARDAVPDRVSGLDQGANDYVTKPFATIELLARIRSLLRQRSLQDQPPEQPHLLKVDDLTMDLKSRAVAREGVPIELTPTEFDLLRFLIQHQDEVMTREQIISEVWGYDFVGDTNVVDVYIRYLRQKVDKSFSSKLIQTIRGVGYLLRYEPSATDKDADDSTGASLPKDEPKPS</sequence>
<dbReference type="SUPFAM" id="SSF52172">
    <property type="entry name" value="CheY-like"/>
    <property type="match status" value="1"/>
</dbReference>
<evidence type="ECO:0000256" key="8">
    <source>
        <dbReference type="SAM" id="MobiDB-lite"/>
    </source>
</evidence>
<dbReference type="InterPro" id="IPR001789">
    <property type="entry name" value="Sig_transdc_resp-reg_receiver"/>
</dbReference>
<dbReference type="PANTHER" id="PTHR48111">
    <property type="entry name" value="REGULATOR OF RPOS"/>
    <property type="match status" value="1"/>
</dbReference>
<dbReference type="EMBL" id="BMHE01000012">
    <property type="protein sequence ID" value="GFZ80774.1"/>
    <property type="molecule type" value="Genomic_DNA"/>
</dbReference>
<dbReference type="Gene3D" id="3.40.50.2300">
    <property type="match status" value="1"/>
</dbReference>
<evidence type="ECO:0000313" key="11">
    <source>
        <dbReference type="EMBL" id="GFZ80774.1"/>
    </source>
</evidence>
<feature type="domain" description="OmpR/PhoB-type" evidence="10">
    <location>
        <begin position="127"/>
        <end position="225"/>
    </location>
</feature>
<evidence type="ECO:0000259" key="10">
    <source>
        <dbReference type="PROSITE" id="PS51755"/>
    </source>
</evidence>
<dbReference type="Gene3D" id="1.10.10.10">
    <property type="entry name" value="Winged helix-like DNA-binding domain superfamily/Winged helix DNA-binding domain"/>
    <property type="match status" value="1"/>
</dbReference>
<feature type="region of interest" description="Disordered" evidence="8">
    <location>
        <begin position="229"/>
        <end position="250"/>
    </location>
</feature>
<evidence type="ECO:0000256" key="6">
    <source>
        <dbReference type="PROSITE-ProRule" id="PRU00169"/>
    </source>
</evidence>
<protein>
    <submittedName>
        <fullName evidence="11">Transcriptional regulatory protein YkoG</fullName>
    </submittedName>
</protein>
<dbReference type="SMART" id="SM00862">
    <property type="entry name" value="Trans_reg_C"/>
    <property type="match status" value="1"/>
</dbReference>
<evidence type="ECO:0000256" key="5">
    <source>
        <dbReference type="ARBA" id="ARBA00023163"/>
    </source>
</evidence>
<evidence type="ECO:0000259" key="9">
    <source>
        <dbReference type="PROSITE" id="PS50110"/>
    </source>
</evidence>
<keyword evidence="2" id="KW-0902">Two-component regulatory system</keyword>
<dbReference type="Proteomes" id="UP000615455">
    <property type="component" value="Unassembled WGS sequence"/>
</dbReference>
<keyword evidence="1 6" id="KW-0597">Phosphoprotein</keyword>
<feature type="domain" description="Response regulatory" evidence="9">
    <location>
        <begin position="1"/>
        <end position="114"/>
    </location>
</feature>
<dbReference type="InterPro" id="IPR011006">
    <property type="entry name" value="CheY-like_superfamily"/>
</dbReference>
<feature type="DNA-binding region" description="OmpR/PhoB-type" evidence="7">
    <location>
        <begin position="127"/>
        <end position="225"/>
    </location>
</feature>
<proteinExistence type="predicted"/>
<evidence type="ECO:0000256" key="3">
    <source>
        <dbReference type="ARBA" id="ARBA00023015"/>
    </source>
</evidence>
<accession>A0ABQ1EQ10</accession>
<dbReference type="InterPro" id="IPR001867">
    <property type="entry name" value="OmpR/PhoB-type_DNA-bd"/>
</dbReference>
<reference evidence="12" key="1">
    <citation type="journal article" date="2019" name="Int. J. Syst. Evol. Microbiol.">
        <title>The Global Catalogue of Microorganisms (GCM) 10K type strain sequencing project: providing services to taxonomists for standard genome sequencing and annotation.</title>
        <authorList>
            <consortium name="The Broad Institute Genomics Platform"/>
            <consortium name="The Broad Institute Genome Sequencing Center for Infectious Disease"/>
            <person name="Wu L."/>
            <person name="Ma J."/>
        </authorList>
    </citation>
    <scope>NUCLEOTIDE SEQUENCE [LARGE SCALE GENOMIC DNA]</scope>
    <source>
        <strain evidence="12">CGMCC 1.15043</strain>
    </source>
</reference>
<dbReference type="Gene3D" id="6.10.250.690">
    <property type="match status" value="1"/>
</dbReference>
<evidence type="ECO:0000256" key="2">
    <source>
        <dbReference type="ARBA" id="ARBA00023012"/>
    </source>
</evidence>
<feature type="modified residue" description="4-aspartylphosphate" evidence="6">
    <location>
        <position position="49"/>
    </location>
</feature>
<keyword evidence="12" id="KW-1185">Reference proteome</keyword>
<name>A0ABQ1EQ10_9BACL</name>
<dbReference type="SMART" id="SM00448">
    <property type="entry name" value="REC"/>
    <property type="match status" value="1"/>
</dbReference>
<comment type="caution">
    <text evidence="11">The sequence shown here is derived from an EMBL/GenBank/DDBJ whole genome shotgun (WGS) entry which is preliminary data.</text>
</comment>
<dbReference type="PROSITE" id="PS50110">
    <property type="entry name" value="RESPONSE_REGULATORY"/>
    <property type="match status" value="1"/>
</dbReference>
<dbReference type="CDD" id="cd00383">
    <property type="entry name" value="trans_reg_C"/>
    <property type="match status" value="1"/>
</dbReference>
<dbReference type="PROSITE" id="PS51755">
    <property type="entry name" value="OMPR_PHOB"/>
    <property type="match status" value="1"/>
</dbReference>
<keyword evidence="3" id="KW-0805">Transcription regulation</keyword>
<keyword evidence="5" id="KW-0804">Transcription</keyword>